<organism evidence="1 2">
    <name type="scientific">Croceicoccus mobilis</name>
    <dbReference type="NCBI Taxonomy" id="1703339"/>
    <lineage>
        <taxon>Bacteria</taxon>
        <taxon>Pseudomonadati</taxon>
        <taxon>Pseudomonadota</taxon>
        <taxon>Alphaproteobacteria</taxon>
        <taxon>Sphingomonadales</taxon>
        <taxon>Erythrobacteraceae</taxon>
        <taxon>Croceicoccus</taxon>
    </lineage>
</organism>
<dbReference type="EMBL" id="BMIP01000009">
    <property type="protein sequence ID" value="GGD80240.1"/>
    <property type="molecule type" value="Genomic_DNA"/>
</dbReference>
<comment type="caution">
    <text evidence="1">The sequence shown here is derived from an EMBL/GenBank/DDBJ whole genome shotgun (WGS) entry which is preliminary data.</text>
</comment>
<reference evidence="1" key="1">
    <citation type="journal article" date="2014" name="Int. J. Syst. Evol. Microbiol.">
        <title>Complete genome sequence of Corynebacterium casei LMG S-19264T (=DSM 44701T), isolated from a smear-ripened cheese.</title>
        <authorList>
            <consortium name="US DOE Joint Genome Institute (JGI-PGF)"/>
            <person name="Walter F."/>
            <person name="Albersmeier A."/>
            <person name="Kalinowski J."/>
            <person name="Ruckert C."/>
        </authorList>
    </citation>
    <scope>NUCLEOTIDE SEQUENCE</scope>
    <source>
        <strain evidence="1">CGMCC 1.15360</strain>
    </source>
</reference>
<proteinExistence type="predicted"/>
<gene>
    <name evidence="1" type="ORF">GCM10010990_32680</name>
</gene>
<reference evidence="1" key="2">
    <citation type="submission" date="2020-09" db="EMBL/GenBank/DDBJ databases">
        <authorList>
            <person name="Sun Q."/>
            <person name="Zhou Y."/>
        </authorList>
    </citation>
    <scope>NUCLEOTIDE SEQUENCE</scope>
    <source>
        <strain evidence="1">CGMCC 1.15360</strain>
    </source>
</reference>
<name>A0A916Z7I3_9SPHN</name>
<protein>
    <submittedName>
        <fullName evidence="1">Uncharacterized protein</fullName>
    </submittedName>
</protein>
<dbReference type="Proteomes" id="UP000612349">
    <property type="component" value="Unassembled WGS sequence"/>
</dbReference>
<dbReference type="RefSeq" id="WP_066770837.1">
    <property type="nucleotide sequence ID" value="NZ_BMIP01000009.1"/>
</dbReference>
<evidence type="ECO:0000313" key="1">
    <source>
        <dbReference type="EMBL" id="GGD80240.1"/>
    </source>
</evidence>
<accession>A0A916Z7I3</accession>
<sequence length="256" mass="28738">MPSDKATVDDACKARAMRLVVTEGVPNPWSEAAKGMLRVKRIDHLRVAQFPGEANEELVRWTGLNNSPIAIWNDEPPRDGWSAIIALVERIAPVPALIPVREAERAAMFGMLHELCDEDGFGWNRRLFHFNSLPDSPEINANKGLVRMRGKYGHGGDMAHCRHRMIAVLTLLGERLRSQRAAGCDLYFGELSALDIYSACFMAMVRPLPIDLCPTSPELHDSYGLKDAEVLAAVDPILLTHRDMVYDRWLELPMRL</sequence>
<dbReference type="AlphaFoldDB" id="A0A916Z7I3"/>
<evidence type="ECO:0000313" key="2">
    <source>
        <dbReference type="Proteomes" id="UP000612349"/>
    </source>
</evidence>
<keyword evidence="2" id="KW-1185">Reference proteome</keyword>